<name>A0A9P7GIA6_9AGAR</name>
<dbReference type="EMBL" id="JABCKI010000293">
    <property type="protein sequence ID" value="KAG5651129.1"/>
    <property type="molecule type" value="Genomic_DNA"/>
</dbReference>
<feature type="signal peptide" evidence="1">
    <location>
        <begin position="1"/>
        <end position="18"/>
    </location>
</feature>
<accession>A0A9P7GIA6</accession>
<keyword evidence="1" id="KW-0732">Signal</keyword>
<evidence type="ECO:0000256" key="1">
    <source>
        <dbReference type="SAM" id="SignalP"/>
    </source>
</evidence>
<comment type="caution">
    <text evidence="2">The sequence shown here is derived from an EMBL/GenBank/DDBJ whole genome shotgun (WGS) entry which is preliminary data.</text>
</comment>
<protein>
    <submittedName>
        <fullName evidence="2">Uncharacterized protein</fullName>
    </submittedName>
</protein>
<gene>
    <name evidence="2" type="ORF">H0H81_009761</name>
</gene>
<evidence type="ECO:0000313" key="2">
    <source>
        <dbReference type="EMBL" id="KAG5651129.1"/>
    </source>
</evidence>
<proteinExistence type="predicted"/>
<dbReference type="Gene3D" id="2.170.15.10">
    <property type="entry name" value="Proaerolysin, chain A, domain 3"/>
    <property type="match status" value="1"/>
</dbReference>
<reference evidence="2" key="1">
    <citation type="submission" date="2021-02" db="EMBL/GenBank/DDBJ databases">
        <authorList>
            <person name="Nieuwenhuis M."/>
            <person name="Van De Peppel L.J.J."/>
        </authorList>
    </citation>
    <scope>NUCLEOTIDE SEQUENCE</scope>
    <source>
        <strain evidence="2">D49</strain>
    </source>
</reference>
<dbReference type="Proteomes" id="UP000717328">
    <property type="component" value="Unassembled WGS sequence"/>
</dbReference>
<organism evidence="2 3">
    <name type="scientific">Sphagnurus paluster</name>
    <dbReference type="NCBI Taxonomy" id="117069"/>
    <lineage>
        <taxon>Eukaryota</taxon>
        <taxon>Fungi</taxon>
        <taxon>Dikarya</taxon>
        <taxon>Basidiomycota</taxon>
        <taxon>Agaricomycotina</taxon>
        <taxon>Agaricomycetes</taxon>
        <taxon>Agaricomycetidae</taxon>
        <taxon>Agaricales</taxon>
        <taxon>Tricholomatineae</taxon>
        <taxon>Lyophyllaceae</taxon>
        <taxon>Sphagnurus</taxon>
    </lineage>
</organism>
<keyword evidence="3" id="KW-1185">Reference proteome</keyword>
<dbReference type="OrthoDB" id="2735305at2759"/>
<reference evidence="2" key="2">
    <citation type="submission" date="2021-10" db="EMBL/GenBank/DDBJ databases">
        <title>Phylogenomics reveals ancestral predisposition of the termite-cultivated fungus Termitomyces towards a domesticated lifestyle.</title>
        <authorList>
            <person name="Auxier B."/>
            <person name="Grum-Grzhimaylo A."/>
            <person name="Cardenas M.E."/>
            <person name="Lodge J.D."/>
            <person name="Laessoe T."/>
            <person name="Pedersen O."/>
            <person name="Smith M.E."/>
            <person name="Kuyper T.W."/>
            <person name="Franco-Molano E.A."/>
            <person name="Baroni T.J."/>
            <person name="Aanen D.K."/>
        </authorList>
    </citation>
    <scope>NUCLEOTIDE SEQUENCE</scope>
    <source>
        <strain evidence="2">D49</strain>
    </source>
</reference>
<evidence type="ECO:0000313" key="3">
    <source>
        <dbReference type="Proteomes" id="UP000717328"/>
    </source>
</evidence>
<dbReference type="AlphaFoldDB" id="A0A9P7GIA6"/>
<feature type="chain" id="PRO_5040387249" evidence="1">
    <location>
        <begin position="19"/>
        <end position="230"/>
    </location>
</feature>
<sequence>MLAIFLVALPLFVQAVYAHPASLNGTEIFRRDDLPSNEDLLLSCPGAAGSPNIRRADTCVLFEETNNPDVVIFKNMGSAQLNCGGSTTDTTVTLGGETSFSSSVSVDVNFGISFEGLAVGGGTAGGSAGGGASSADTQTQTTSNSISYAIPPGRQAVYTAGYNYKSQTGRVQLGYGKRVFGHYIVSCSCRGIAFSNGGLKQWYTGVTVTKLTPDSNTPARYQVHATACGE</sequence>